<organism evidence="1 2">
    <name type="scientific">Hypoxylon rubiginosum</name>
    <dbReference type="NCBI Taxonomy" id="110542"/>
    <lineage>
        <taxon>Eukaryota</taxon>
        <taxon>Fungi</taxon>
        <taxon>Dikarya</taxon>
        <taxon>Ascomycota</taxon>
        <taxon>Pezizomycotina</taxon>
        <taxon>Sordariomycetes</taxon>
        <taxon>Xylariomycetidae</taxon>
        <taxon>Xylariales</taxon>
        <taxon>Hypoxylaceae</taxon>
        <taxon>Hypoxylon</taxon>
    </lineage>
</organism>
<accession>A0ACC0D1J4</accession>
<protein>
    <submittedName>
        <fullName evidence="1">Uncharacterized protein</fullName>
    </submittedName>
</protein>
<name>A0ACC0D1J4_9PEZI</name>
<dbReference type="Proteomes" id="UP001497680">
    <property type="component" value="Unassembled WGS sequence"/>
</dbReference>
<gene>
    <name evidence="1" type="ORF">F4821DRAFT_126520</name>
</gene>
<reference evidence="1 2" key="1">
    <citation type="journal article" date="2022" name="New Phytol.">
        <title>Ecological generalism drives hyperdiversity of secondary metabolite gene clusters in xylarialean endophytes.</title>
        <authorList>
            <person name="Franco M.E.E."/>
            <person name="Wisecaver J.H."/>
            <person name="Arnold A.E."/>
            <person name="Ju Y.M."/>
            <person name="Slot J.C."/>
            <person name="Ahrendt S."/>
            <person name="Moore L.P."/>
            <person name="Eastman K.E."/>
            <person name="Scott K."/>
            <person name="Konkel Z."/>
            <person name="Mondo S.J."/>
            <person name="Kuo A."/>
            <person name="Hayes R.D."/>
            <person name="Haridas S."/>
            <person name="Andreopoulos B."/>
            <person name="Riley R."/>
            <person name="LaButti K."/>
            <person name="Pangilinan J."/>
            <person name="Lipzen A."/>
            <person name="Amirebrahimi M."/>
            <person name="Yan J."/>
            <person name="Adam C."/>
            <person name="Keymanesh K."/>
            <person name="Ng V."/>
            <person name="Louie K."/>
            <person name="Northen T."/>
            <person name="Drula E."/>
            <person name="Henrissat B."/>
            <person name="Hsieh H.M."/>
            <person name="Youens-Clark K."/>
            <person name="Lutzoni F."/>
            <person name="Miadlikowska J."/>
            <person name="Eastwood D.C."/>
            <person name="Hamelin R.C."/>
            <person name="Grigoriev I.V."/>
            <person name="U'Ren J.M."/>
        </authorList>
    </citation>
    <scope>NUCLEOTIDE SEQUENCE [LARGE SCALE GENOMIC DNA]</scope>
    <source>
        <strain evidence="1 2">ER1909</strain>
    </source>
</reference>
<proteinExistence type="predicted"/>
<keyword evidence="2" id="KW-1185">Reference proteome</keyword>
<evidence type="ECO:0000313" key="1">
    <source>
        <dbReference type="EMBL" id="KAI6086595.1"/>
    </source>
</evidence>
<evidence type="ECO:0000313" key="2">
    <source>
        <dbReference type="Proteomes" id="UP001497680"/>
    </source>
</evidence>
<dbReference type="EMBL" id="MU394314">
    <property type="protein sequence ID" value="KAI6086595.1"/>
    <property type="molecule type" value="Genomic_DNA"/>
</dbReference>
<sequence length="460" mass="53581">MDDRIIYYDGNQLRSYKDILRQIADVYMRQYDQDEEADEDEDEAIMLINHQESYLRPSSTSAHAKENRQWITLTQLDILEKLVDDYIGFDDVEVEDYEKDGIEARGAEPSDAEMESILADIQELRKLFHAEYRFPQFRNLPPEIRIMIWEYATPPRIIYLKKMSTPPVTAMVCRESRAVARCHGRLVPMFEEGDHLLIPNGLDDDISQFEDARHRWPGQWRWFDPSRDSLYLGFNFDVCLGPSKVTSGSTRHSVLYVSQAITQQTRHVTVQCDTRYMKWAYLDLLSNPRFFPNLKTIDFVAWSFRPIMHKDHILQTRLFGYGPRPCEVIVSIDIDEGDALKNKLEADCSSRLCDTLKADLSNAKGVRWAMSPTGRMAWGQTADEKIWPNFQTELVNFWLTSQYNWHPLGGGGSDVVLKRIDGKEQPGLSVEWFRQMAPRCPTFRRVLECRLLPWDTSVDE</sequence>
<comment type="caution">
    <text evidence="1">The sequence shown here is derived from an EMBL/GenBank/DDBJ whole genome shotgun (WGS) entry which is preliminary data.</text>
</comment>